<accession>A0ABS6G3F1</accession>
<proteinExistence type="predicted"/>
<dbReference type="RefSeq" id="WP_216417210.1">
    <property type="nucleotide sequence ID" value="NZ_JAHLQK010000004.1"/>
</dbReference>
<feature type="domain" description="N-acetyltransferase" evidence="1">
    <location>
        <begin position="22"/>
        <end position="170"/>
    </location>
</feature>
<protein>
    <submittedName>
        <fullName evidence="2">GNAT family N-acetyltransferase</fullName>
    </submittedName>
</protein>
<reference evidence="2 3" key="1">
    <citation type="submission" date="2021-06" db="EMBL/GenBank/DDBJ databases">
        <authorList>
            <person name="Sun Q."/>
            <person name="Li D."/>
        </authorList>
    </citation>
    <scope>NUCLEOTIDE SEQUENCE [LARGE SCALE GENOMIC DNA]</scope>
    <source>
        <strain evidence="2 3">MSJ-5</strain>
    </source>
</reference>
<evidence type="ECO:0000313" key="2">
    <source>
        <dbReference type="EMBL" id="MBU5676893.1"/>
    </source>
</evidence>
<organism evidence="2 3">
    <name type="scientific">Alkaliphilus flagellatus</name>
    <dbReference type="NCBI Taxonomy" id="2841507"/>
    <lineage>
        <taxon>Bacteria</taxon>
        <taxon>Bacillati</taxon>
        <taxon>Bacillota</taxon>
        <taxon>Clostridia</taxon>
        <taxon>Peptostreptococcales</taxon>
        <taxon>Natronincolaceae</taxon>
        <taxon>Alkaliphilus</taxon>
    </lineage>
</organism>
<name>A0ABS6G3F1_9FIRM</name>
<dbReference type="Proteomes" id="UP000779508">
    <property type="component" value="Unassembled WGS sequence"/>
</dbReference>
<comment type="caution">
    <text evidence="2">The sequence shown here is derived from an EMBL/GenBank/DDBJ whole genome shotgun (WGS) entry which is preliminary data.</text>
</comment>
<dbReference type="EMBL" id="JAHLQK010000004">
    <property type="protein sequence ID" value="MBU5676893.1"/>
    <property type="molecule type" value="Genomic_DNA"/>
</dbReference>
<dbReference type="InterPro" id="IPR000182">
    <property type="entry name" value="GNAT_dom"/>
</dbReference>
<evidence type="ECO:0000259" key="1">
    <source>
        <dbReference type="PROSITE" id="PS51186"/>
    </source>
</evidence>
<gene>
    <name evidence="2" type="ORF">KQI88_10735</name>
</gene>
<dbReference type="CDD" id="cd04301">
    <property type="entry name" value="NAT_SF"/>
    <property type="match status" value="1"/>
</dbReference>
<keyword evidence="3" id="KW-1185">Reference proteome</keyword>
<sequence>MNLELSLYEVNSKEEVDFFWKKRDHYMKEDIIPNCSLGTPLDEEDEKWFFSKEYKDHIMNLFSRNKDQLKIIFFRKNNEYVGFCVYVIYLSEDGKCFIIDYCIDSNHRNQDLGKQFFYLLKDYAIAKGAKYFALNLSNENNRRFWESLRFEKAYIDESGNYVYLNRINMDLIQSG</sequence>
<dbReference type="Pfam" id="PF00583">
    <property type="entry name" value="Acetyltransf_1"/>
    <property type="match status" value="1"/>
</dbReference>
<dbReference type="PROSITE" id="PS51186">
    <property type="entry name" value="GNAT"/>
    <property type="match status" value="1"/>
</dbReference>
<evidence type="ECO:0000313" key="3">
    <source>
        <dbReference type="Proteomes" id="UP000779508"/>
    </source>
</evidence>